<feature type="domain" description="RRM" evidence="5">
    <location>
        <begin position="591"/>
        <end position="669"/>
    </location>
</feature>
<reference evidence="6 7" key="1">
    <citation type="journal article" date="2015" name="BMC Genomics">
        <title>Gene expression during zombie ant biting behavior reflects the complexity underlying fungal parasitic behavioral manipulation.</title>
        <authorList>
            <person name="de Bekker C."/>
            <person name="Ohm R.A."/>
            <person name="Loreto R.G."/>
            <person name="Sebastian A."/>
            <person name="Albert I."/>
            <person name="Merrow M."/>
            <person name="Brachmann A."/>
            <person name="Hughes D.P."/>
        </authorList>
    </citation>
    <scope>NUCLEOTIDE SEQUENCE [LARGE SCALE GENOMIC DNA]</scope>
    <source>
        <strain evidence="6 7">SC16a</strain>
    </source>
</reference>
<evidence type="ECO:0000259" key="5">
    <source>
        <dbReference type="PROSITE" id="PS50102"/>
    </source>
</evidence>
<feature type="compositionally biased region" description="Polar residues" evidence="4">
    <location>
        <begin position="400"/>
        <end position="410"/>
    </location>
</feature>
<dbReference type="SMART" id="SM00360">
    <property type="entry name" value="RRM"/>
    <property type="match status" value="2"/>
</dbReference>
<keyword evidence="1" id="KW-0677">Repeat</keyword>
<dbReference type="STRING" id="268505.A0A2A9P9P5"/>
<dbReference type="EMBL" id="LAZP02000313">
    <property type="protein sequence ID" value="PFH58235.1"/>
    <property type="molecule type" value="Genomic_DNA"/>
</dbReference>
<dbReference type="OrthoDB" id="271725at2759"/>
<accession>A0A2A9P9P5</accession>
<evidence type="ECO:0000256" key="4">
    <source>
        <dbReference type="SAM" id="MobiDB-lite"/>
    </source>
</evidence>
<organism evidence="6 7">
    <name type="scientific">Ophiocordyceps unilateralis</name>
    <name type="common">Zombie-ant fungus</name>
    <name type="synonym">Torrubia unilateralis</name>
    <dbReference type="NCBI Taxonomy" id="268505"/>
    <lineage>
        <taxon>Eukaryota</taxon>
        <taxon>Fungi</taxon>
        <taxon>Dikarya</taxon>
        <taxon>Ascomycota</taxon>
        <taxon>Pezizomycotina</taxon>
        <taxon>Sordariomycetes</taxon>
        <taxon>Hypocreomycetidae</taxon>
        <taxon>Hypocreales</taxon>
        <taxon>Ophiocordycipitaceae</taxon>
        <taxon>Ophiocordyceps</taxon>
    </lineage>
</organism>
<protein>
    <recommendedName>
        <fullName evidence="5">RRM domain-containing protein</fullName>
    </recommendedName>
</protein>
<keyword evidence="7" id="KW-1185">Reference proteome</keyword>
<feature type="region of interest" description="Disordered" evidence="4">
    <location>
        <begin position="713"/>
        <end position="794"/>
    </location>
</feature>
<dbReference type="Pfam" id="PF00076">
    <property type="entry name" value="RRM_1"/>
    <property type="match status" value="2"/>
</dbReference>
<dbReference type="Gene3D" id="3.30.70.330">
    <property type="match status" value="2"/>
</dbReference>
<dbReference type="InterPro" id="IPR012677">
    <property type="entry name" value="Nucleotide-bd_a/b_plait_sf"/>
</dbReference>
<feature type="compositionally biased region" description="Low complexity" evidence="4">
    <location>
        <begin position="747"/>
        <end position="759"/>
    </location>
</feature>
<evidence type="ECO:0000313" key="7">
    <source>
        <dbReference type="Proteomes" id="UP000037136"/>
    </source>
</evidence>
<keyword evidence="2 3" id="KW-0694">RNA-binding</keyword>
<dbReference type="GO" id="GO:0003723">
    <property type="term" value="F:RNA binding"/>
    <property type="evidence" value="ECO:0007669"/>
    <property type="project" value="UniProtKB-UniRule"/>
</dbReference>
<dbReference type="SUPFAM" id="SSF54928">
    <property type="entry name" value="RNA-binding domain, RBD"/>
    <property type="match status" value="2"/>
</dbReference>
<evidence type="ECO:0000256" key="3">
    <source>
        <dbReference type="PROSITE-ProRule" id="PRU00176"/>
    </source>
</evidence>
<dbReference type="InterPro" id="IPR035979">
    <property type="entry name" value="RBD_domain_sf"/>
</dbReference>
<feature type="compositionally biased region" description="Low complexity" evidence="4">
    <location>
        <begin position="715"/>
        <end position="732"/>
    </location>
</feature>
<dbReference type="AlphaFoldDB" id="A0A2A9P9P5"/>
<sequence length="794" mass="85258">MRPLSTSQVNHPGGAVWESFLDIFSTVSAQPTTYLDNASLNLSIRTACLEFCFGCLPAEGTSYRLRRWRQRGKKDARCQTGKKLAGFSCLSKNSPFQHIDHLPTYLPAPRPRLPVPAGRKSSVNALPPTCLPAYLPTCLPAYLLSEACLPDHVPSAIALSPNLLIFQPRPPPLPRPPPRNFSLAPSTQSFAASPSSLPPSLSFWSIAATKASSISLLSEDRIRSLSTGRIVSIFNHPPKGIWLLEQLPSLSTSGPTDAIMDAGTGVAAPYYPNPAGRNMHGHIPAHAPDPGLMGHFAGLTLGGMGMPNNGGPLPLGPGHFMMGSDGQFVLAPMPTAQPMGMSHSQEHPYNNFAMPAGGYGAPYVGLPLPLMPFTPGRPNPTQPRVDRGHSDVPGLENRRGSYSTTESTPATPFYGTVSQRDGGPRVASLDCSAYTTPSPQQMGLTALHSESAKSAVPAVSDRIIDDLLKKEPPIPRAVPAVFTPPGQMKSMEQSLENRIPGNRNVYIRGLHPTTDDRLLYEFASRFGSVETSKAIIDTNTGACKGFGFAKFCDVHDSELCIRGFHRLGYEVGFARESFNSRLKAEGDEASTNLYISNLPKSLTEVELATIFLGYTILSSKILRDSMGNSRGVGFARFETRDVCDEVIRKYNGVGIGEEGLLINIRYADTPAQKELKRVTAERRQFRTNEYNIGAYGTPLVGLSPTLYGQQSQWRRTLPLSRSSVSTSSNDDGSGAKHSGGRRGLSEAATSSSTDAAVSTPNSSECEEGVTVHADSTAAAAADEAVQPKDVVKRA</sequence>
<dbReference type="Proteomes" id="UP000037136">
    <property type="component" value="Unassembled WGS sequence"/>
</dbReference>
<name>A0A2A9P9P5_OPHUN</name>
<dbReference type="FunFam" id="3.30.70.330:FF:000468">
    <property type="entry name" value="Related to single-stranded DNA-binding protein MSSP-1"/>
    <property type="match status" value="1"/>
</dbReference>
<feature type="domain" description="RRM" evidence="5">
    <location>
        <begin position="503"/>
        <end position="576"/>
    </location>
</feature>
<gene>
    <name evidence="6" type="ORF">XA68_13998</name>
</gene>
<evidence type="ECO:0000256" key="2">
    <source>
        <dbReference type="ARBA" id="ARBA00022884"/>
    </source>
</evidence>
<proteinExistence type="predicted"/>
<comment type="caution">
    <text evidence="6">The sequence shown here is derived from an EMBL/GenBank/DDBJ whole genome shotgun (WGS) entry which is preliminary data.</text>
</comment>
<evidence type="ECO:0000256" key="1">
    <source>
        <dbReference type="ARBA" id="ARBA00022737"/>
    </source>
</evidence>
<reference evidence="6 7" key="2">
    <citation type="journal article" date="2017" name="Sci. Rep.">
        <title>Ant-infecting Ophiocordyceps genomes reveal a high diversity of potential behavioral manipulation genes and a possible major role for enterotoxins.</title>
        <authorList>
            <person name="de Bekker C."/>
            <person name="Ohm R.A."/>
            <person name="Evans H.C."/>
            <person name="Brachmann A."/>
            <person name="Hughes D.P."/>
        </authorList>
    </citation>
    <scope>NUCLEOTIDE SEQUENCE [LARGE SCALE GENOMIC DNA]</scope>
    <source>
        <strain evidence="6 7">SC16a</strain>
    </source>
</reference>
<dbReference type="InterPro" id="IPR000504">
    <property type="entry name" value="RRM_dom"/>
</dbReference>
<feature type="compositionally biased region" description="Low complexity" evidence="4">
    <location>
        <begin position="773"/>
        <end position="784"/>
    </location>
</feature>
<feature type="compositionally biased region" description="Basic and acidic residues" evidence="4">
    <location>
        <begin position="785"/>
        <end position="794"/>
    </location>
</feature>
<evidence type="ECO:0000313" key="6">
    <source>
        <dbReference type="EMBL" id="PFH58235.1"/>
    </source>
</evidence>
<dbReference type="PROSITE" id="PS50102">
    <property type="entry name" value="RRM"/>
    <property type="match status" value="2"/>
</dbReference>
<feature type="region of interest" description="Disordered" evidence="4">
    <location>
        <begin position="376"/>
        <end position="424"/>
    </location>
</feature>
<dbReference type="PANTHER" id="PTHR24012">
    <property type="entry name" value="RNA BINDING PROTEIN"/>
    <property type="match status" value="1"/>
</dbReference>